<name>A0A839QRQ9_9MICO</name>
<dbReference type="InterPro" id="IPR015890">
    <property type="entry name" value="Chorismate_C"/>
</dbReference>
<keyword evidence="3" id="KW-1185">Reference proteome</keyword>
<gene>
    <name evidence="2" type="ORF">FHX50_001267</name>
</gene>
<feature type="domain" description="Chorismate-utilising enzyme C-terminal" evidence="1">
    <location>
        <begin position="168"/>
        <end position="419"/>
    </location>
</feature>
<proteinExistence type="predicted"/>
<dbReference type="InterPro" id="IPR005801">
    <property type="entry name" value="ADC_synthase"/>
</dbReference>
<dbReference type="Pfam" id="PF00425">
    <property type="entry name" value="Chorismate_bind"/>
    <property type="match status" value="1"/>
</dbReference>
<sequence>MTTLRLDGPVDLAQHIPADPSGLFFHRGDGLLARGEALVLTATGEDRFTDLSQAFQQVSAAATVDDAAGVRGSGLLALGSFSYYAASERPSRLVIPRAVLGQADGCAFLTLITADGEDPARGLGAADGRDPSALLAELFPTADAEASAADAPAPPVPHIEVASAHTPAEYQALISRAVDEIRAGGAEKLVISERLDARSSDPVSIPALARRLAAMYPMTWVFRVGDVIGASPEMLVETEGSRLFSRVLAGTRPVADGGELTAEDRDAFFHDPKERAEHEYAIRSVTGPLEAVTEWISAPAEPFVLRLPGLEHLASDVSAKLRPGLTSVDVAGLLHPSAAVSGMPRADADRINRTIEEQDRGGYAAPVGWMSGRGDGQWAIALRMAHLDPEDPHYLVLQAGGGIVEASDPLTEHAEALAKTRPMMRALRG</sequence>
<dbReference type="Gene3D" id="3.60.120.10">
    <property type="entry name" value="Anthranilate synthase"/>
    <property type="match status" value="1"/>
</dbReference>
<comment type="caution">
    <text evidence="2">The sequence shown here is derived from an EMBL/GenBank/DDBJ whole genome shotgun (WGS) entry which is preliminary data.</text>
</comment>
<evidence type="ECO:0000259" key="1">
    <source>
        <dbReference type="Pfam" id="PF00425"/>
    </source>
</evidence>
<dbReference type="PANTHER" id="PTHR42839">
    <property type="entry name" value="ISOCHORISMATE SYNTHASE ENTC"/>
    <property type="match status" value="1"/>
</dbReference>
<evidence type="ECO:0000313" key="3">
    <source>
        <dbReference type="Proteomes" id="UP000568050"/>
    </source>
</evidence>
<dbReference type="SUPFAM" id="SSF56322">
    <property type="entry name" value="ADC synthase"/>
    <property type="match status" value="1"/>
</dbReference>
<evidence type="ECO:0000313" key="2">
    <source>
        <dbReference type="EMBL" id="MBB3022984.1"/>
    </source>
</evidence>
<dbReference type="EC" id="5.4.4.2" evidence="2"/>
<dbReference type="PANTHER" id="PTHR42839:SF2">
    <property type="entry name" value="ISOCHORISMATE SYNTHASE ENTC"/>
    <property type="match status" value="1"/>
</dbReference>
<accession>A0A839QRQ9</accession>
<reference evidence="2 3" key="1">
    <citation type="submission" date="2020-08" db="EMBL/GenBank/DDBJ databases">
        <title>Sequencing the genomes of 1000 actinobacteria strains.</title>
        <authorList>
            <person name="Klenk H.-P."/>
        </authorList>
    </citation>
    <scope>NUCLEOTIDE SEQUENCE [LARGE SCALE GENOMIC DNA]</scope>
    <source>
        <strain evidence="2 3">DSM 23040</strain>
    </source>
</reference>
<organism evidence="2 3">
    <name type="scientific">Helcobacillus massiliensis</name>
    <dbReference type="NCBI Taxonomy" id="521392"/>
    <lineage>
        <taxon>Bacteria</taxon>
        <taxon>Bacillati</taxon>
        <taxon>Actinomycetota</taxon>
        <taxon>Actinomycetes</taxon>
        <taxon>Micrococcales</taxon>
        <taxon>Dermabacteraceae</taxon>
        <taxon>Helcobacillus</taxon>
    </lineage>
</organism>
<keyword evidence="2" id="KW-0413">Isomerase</keyword>
<dbReference type="Proteomes" id="UP000568050">
    <property type="component" value="Unassembled WGS sequence"/>
</dbReference>
<dbReference type="RefSeq" id="WP_343064051.1">
    <property type="nucleotide sequence ID" value="NZ_CBCSFZ010000001.1"/>
</dbReference>
<protein>
    <submittedName>
        <fullName evidence="2">Menaquinone-specific isochorismate synthase</fullName>
        <ecNumber evidence="2">5.4.4.2</ecNumber>
    </submittedName>
</protein>
<dbReference type="AlphaFoldDB" id="A0A839QRQ9"/>
<dbReference type="GO" id="GO:0008909">
    <property type="term" value="F:isochorismate synthase activity"/>
    <property type="evidence" value="ECO:0007669"/>
    <property type="project" value="UniProtKB-EC"/>
</dbReference>
<dbReference type="EMBL" id="JACHWP010000002">
    <property type="protein sequence ID" value="MBB3022984.1"/>
    <property type="molecule type" value="Genomic_DNA"/>
</dbReference>